<dbReference type="AlphaFoldDB" id="A0A0D7B6U4"/>
<evidence type="ECO:0000313" key="2">
    <source>
        <dbReference type="EMBL" id="KIY65914.1"/>
    </source>
</evidence>
<dbReference type="Proteomes" id="UP000054007">
    <property type="component" value="Unassembled WGS sequence"/>
</dbReference>
<evidence type="ECO:0000313" key="3">
    <source>
        <dbReference type="Proteomes" id="UP000054007"/>
    </source>
</evidence>
<name>A0A0D7B6U4_9AGAR</name>
<keyword evidence="1" id="KW-1133">Transmembrane helix</keyword>
<protein>
    <submittedName>
        <fullName evidence="2">Uncharacterized protein</fullName>
    </submittedName>
</protein>
<feature type="transmembrane region" description="Helical" evidence="1">
    <location>
        <begin position="95"/>
        <end position="115"/>
    </location>
</feature>
<gene>
    <name evidence="2" type="ORF">CYLTODRAFT_412229</name>
</gene>
<feature type="transmembrane region" description="Helical" evidence="1">
    <location>
        <begin position="46"/>
        <end position="74"/>
    </location>
</feature>
<keyword evidence="1" id="KW-0472">Membrane</keyword>
<sequence>MIAALIVLWTTITAVLPPMSLPTVFPLPEPTFNIGPLPATPTFFKLIIPHASISPFIVALLLIAGWTTGVALVMARTFPLANCAHKFFVHLTGKALLATMGLFVNAVPVCAAMTAPPEFMPRVLTLDVSDVIDESDDSDYEEEFEIAADDADPFWRKGAHYYCTMGYRYGATLEVIKEVSAHQLRSVDRTARPKTQREVISDFFKCTLDPNVAHESRYLYLPYADHDFQRPTMRVRARPLFDIIWITRPHSSYFTREYSMTEKGWAAVRPVDAYTGGQTLLCKQSETDSQHLVKLARASHLDLRARTTRRRRITGRRDAPAPVLARLGAPAQDACLPSADVLLSSASYGVELTTNLC</sequence>
<keyword evidence="1" id="KW-0812">Transmembrane</keyword>
<organism evidence="2 3">
    <name type="scientific">Cylindrobasidium torrendii FP15055 ss-10</name>
    <dbReference type="NCBI Taxonomy" id="1314674"/>
    <lineage>
        <taxon>Eukaryota</taxon>
        <taxon>Fungi</taxon>
        <taxon>Dikarya</taxon>
        <taxon>Basidiomycota</taxon>
        <taxon>Agaricomycotina</taxon>
        <taxon>Agaricomycetes</taxon>
        <taxon>Agaricomycetidae</taxon>
        <taxon>Agaricales</taxon>
        <taxon>Marasmiineae</taxon>
        <taxon>Physalacriaceae</taxon>
        <taxon>Cylindrobasidium</taxon>
    </lineage>
</organism>
<accession>A0A0D7B6U4</accession>
<dbReference type="EMBL" id="KN880572">
    <property type="protein sequence ID" value="KIY65914.1"/>
    <property type="molecule type" value="Genomic_DNA"/>
</dbReference>
<reference evidence="2 3" key="1">
    <citation type="journal article" date="2015" name="Fungal Genet. Biol.">
        <title>Evolution of novel wood decay mechanisms in Agaricales revealed by the genome sequences of Fistulina hepatica and Cylindrobasidium torrendii.</title>
        <authorList>
            <person name="Floudas D."/>
            <person name="Held B.W."/>
            <person name="Riley R."/>
            <person name="Nagy L.G."/>
            <person name="Koehler G."/>
            <person name="Ransdell A.S."/>
            <person name="Younus H."/>
            <person name="Chow J."/>
            <person name="Chiniquy J."/>
            <person name="Lipzen A."/>
            <person name="Tritt A."/>
            <person name="Sun H."/>
            <person name="Haridas S."/>
            <person name="LaButti K."/>
            <person name="Ohm R.A."/>
            <person name="Kues U."/>
            <person name="Blanchette R.A."/>
            <person name="Grigoriev I.V."/>
            <person name="Minto R.E."/>
            <person name="Hibbett D.S."/>
        </authorList>
    </citation>
    <scope>NUCLEOTIDE SEQUENCE [LARGE SCALE GENOMIC DNA]</scope>
    <source>
        <strain evidence="2 3">FP15055 ss-10</strain>
    </source>
</reference>
<proteinExistence type="predicted"/>
<keyword evidence="3" id="KW-1185">Reference proteome</keyword>
<evidence type="ECO:0000256" key="1">
    <source>
        <dbReference type="SAM" id="Phobius"/>
    </source>
</evidence>